<feature type="compositionally biased region" description="Polar residues" evidence="2">
    <location>
        <begin position="366"/>
        <end position="385"/>
    </location>
</feature>
<evidence type="ECO:0000256" key="2">
    <source>
        <dbReference type="SAM" id="MobiDB-lite"/>
    </source>
</evidence>
<dbReference type="PANTHER" id="PTHR37027:SF2">
    <property type="entry name" value="CHROMOSOME UNDETERMINED SCAFFOLD_148, WHOLE GENOME SHOTGUN SEQUENCE"/>
    <property type="match status" value="1"/>
</dbReference>
<name>A0A0G4FPS7_9ALVE</name>
<dbReference type="VEuPathDB" id="CryptoDB:Cvel_3613"/>
<proteinExistence type="predicted"/>
<evidence type="ECO:0000256" key="1">
    <source>
        <dbReference type="SAM" id="Coils"/>
    </source>
</evidence>
<dbReference type="AlphaFoldDB" id="A0A0G4FPS7"/>
<organism evidence="3">
    <name type="scientific">Chromera velia CCMP2878</name>
    <dbReference type="NCBI Taxonomy" id="1169474"/>
    <lineage>
        <taxon>Eukaryota</taxon>
        <taxon>Sar</taxon>
        <taxon>Alveolata</taxon>
        <taxon>Colpodellida</taxon>
        <taxon>Chromeraceae</taxon>
        <taxon>Chromera</taxon>
    </lineage>
</organism>
<dbReference type="PhylomeDB" id="A0A0G4FPS7"/>
<gene>
    <name evidence="3" type="ORF">Cvel_3613</name>
</gene>
<dbReference type="EMBL" id="CDMZ01000539">
    <property type="protein sequence ID" value="CEM16468.1"/>
    <property type="molecule type" value="Genomic_DNA"/>
</dbReference>
<evidence type="ECO:0000313" key="3">
    <source>
        <dbReference type="EMBL" id="CEM16468.1"/>
    </source>
</evidence>
<protein>
    <submittedName>
        <fullName evidence="3">Uncharacterized protein</fullName>
    </submittedName>
</protein>
<sequence>MSFQQARPASPNSQRIRSLADMLNGLQGTINDVSARRTAQQSSLECQVKGLEERLSRMQVAEETKFKLAQEQIGKLIEGVETERLGREILEERRAKEVKLLESSFQLDLNGIRSARRDGEAELDRAMNEFAHGVREEVGREAAARGEALEDHLSTVGGEVRRLFEAVENEKESRIEKGGKLEEAIEDELSKVRESLDEERRIREHQEGTTMKNLQELCLTITAELNAEREERQRVEDQLLHLLEETCNRVEAMFAPLVSEYPGLSLQMEREAIRDVSRGRARNAMQQQKQHNLMSSVQGGASGIAPQDSRQIAAPPPSSGPTQPFGYPGTGRADHYTAVGQQSAQGGAPAAGAVQLQQQEGGYFQPSPSGGYSVSVTAQVRSPGQAQVRPPPGDSRQAPHLGGGY</sequence>
<accession>A0A0G4FPS7</accession>
<feature type="compositionally biased region" description="Low complexity" evidence="2">
    <location>
        <begin position="338"/>
        <end position="359"/>
    </location>
</feature>
<feature type="region of interest" description="Disordered" evidence="2">
    <location>
        <begin position="277"/>
        <end position="405"/>
    </location>
</feature>
<keyword evidence="1" id="KW-0175">Coiled coil</keyword>
<feature type="compositionally biased region" description="Polar residues" evidence="2">
    <location>
        <begin position="284"/>
        <end position="299"/>
    </location>
</feature>
<reference evidence="3" key="1">
    <citation type="submission" date="2014-11" db="EMBL/GenBank/DDBJ databases">
        <authorList>
            <person name="Otto D Thomas"/>
            <person name="Naeem Raeece"/>
        </authorList>
    </citation>
    <scope>NUCLEOTIDE SEQUENCE</scope>
</reference>
<dbReference type="InterPro" id="IPR038835">
    <property type="entry name" value="Giardin_beta-like"/>
</dbReference>
<dbReference type="PANTHER" id="PTHR37027">
    <property type="entry name" value="KDE4"/>
    <property type="match status" value="1"/>
</dbReference>
<feature type="coiled-coil region" evidence="1">
    <location>
        <begin position="182"/>
        <end position="245"/>
    </location>
</feature>